<evidence type="ECO:0000313" key="2">
    <source>
        <dbReference type="Proteomes" id="UP000292298"/>
    </source>
</evidence>
<dbReference type="Proteomes" id="UP000292298">
    <property type="component" value="Unassembled WGS sequence"/>
</dbReference>
<organism evidence="1 2">
    <name type="scientific">Spiribacter vilamensis</name>
    <dbReference type="NCBI Taxonomy" id="531306"/>
    <lineage>
        <taxon>Bacteria</taxon>
        <taxon>Pseudomonadati</taxon>
        <taxon>Pseudomonadota</taxon>
        <taxon>Gammaproteobacteria</taxon>
        <taxon>Chromatiales</taxon>
        <taxon>Ectothiorhodospiraceae</taxon>
        <taxon>Spiribacter</taxon>
    </lineage>
</organism>
<comment type="caution">
    <text evidence="1">The sequence shown here is derived from an EMBL/GenBank/DDBJ whole genome shotgun (WGS) entry which is preliminary data.</text>
</comment>
<dbReference type="RefSeq" id="WP_130503812.1">
    <property type="nucleotide sequence ID" value="NZ_SHLI01000001.1"/>
</dbReference>
<sequence>MISAGIELARFFYESYQADAANDLGKQRIQETIHRELMLNAELVGEASEVVDREPLLAHSLLMQTETEGFAALATAGLPLARIFSAGWSMDKHPRVTDRSKFATISRVSELVERAYHRIRIQQIRSEIGQEKASASLGYLKILLAKAAQATRPEN</sequence>
<dbReference type="EMBL" id="SHLI01000001">
    <property type="protein sequence ID" value="RZU99588.1"/>
    <property type="molecule type" value="Genomic_DNA"/>
</dbReference>
<proteinExistence type="predicted"/>
<keyword evidence="2" id="KW-1185">Reference proteome</keyword>
<reference evidence="1 2" key="1">
    <citation type="submission" date="2019-02" db="EMBL/GenBank/DDBJ databases">
        <title>Genomic Encyclopedia of Type Strains, Phase IV (KMG-IV): sequencing the most valuable type-strain genomes for metagenomic binning, comparative biology and taxonomic classification.</title>
        <authorList>
            <person name="Goeker M."/>
        </authorList>
    </citation>
    <scope>NUCLEOTIDE SEQUENCE [LARGE SCALE GENOMIC DNA]</scope>
    <source>
        <strain evidence="1 2">DSM 21056</strain>
    </source>
</reference>
<protein>
    <submittedName>
        <fullName evidence="1">Uncharacterized protein</fullName>
    </submittedName>
</protein>
<gene>
    <name evidence="1" type="ORF">EV698_1880</name>
</gene>
<dbReference type="OrthoDB" id="9963959at2"/>
<dbReference type="AlphaFoldDB" id="A0A4Q8D2G7"/>
<name>A0A4Q8D2G7_9GAMM</name>
<accession>A0A4Q8D2G7</accession>
<evidence type="ECO:0000313" key="1">
    <source>
        <dbReference type="EMBL" id="RZU99588.1"/>
    </source>
</evidence>